<evidence type="ECO:0000256" key="1">
    <source>
        <dbReference type="SAM" id="MobiDB-lite"/>
    </source>
</evidence>
<protein>
    <recommendedName>
        <fullName evidence="4">Lasso RiPP family leader peptide-containing protein</fullName>
    </recommendedName>
</protein>
<evidence type="ECO:0000313" key="3">
    <source>
        <dbReference type="Proteomes" id="UP001169066"/>
    </source>
</evidence>
<name>A0ABT7QPM6_9BACT</name>
<evidence type="ECO:0008006" key="4">
    <source>
        <dbReference type="Google" id="ProtNLM"/>
    </source>
</evidence>
<organism evidence="2 3">
    <name type="scientific">Sulfurovum xiamenensis</name>
    <dbReference type="NCBI Taxonomy" id="3019066"/>
    <lineage>
        <taxon>Bacteria</taxon>
        <taxon>Pseudomonadati</taxon>
        <taxon>Campylobacterota</taxon>
        <taxon>Epsilonproteobacteria</taxon>
        <taxon>Campylobacterales</taxon>
        <taxon>Sulfurovaceae</taxon>
        <taxon>Sulfurovum</taxon>
    </lineage>
</organism>
<dbReference type="EMBL" id="JAQIBC010000001">
    <property type="protein sequence ID" value="MDM5263037.1"/>
    <property type="molecule type" value="Genomic_DNA"/>
</dbReference>
<gene>
    <name evidence="2" type="ORF">PF327_02390</name>
</gene>
<reference evidence="2" key="1">
    <citation type="submission" date="2023-01" db="EMBL/GenBank/DDBJ databases">
        <title>Sulfurovum sp. XTW-4 genome assembly.</title>
        <authorList>
            <person name="Wang J."/>
        </authorList>
    </citation>
    <scope>NUCLEOTIDE SEQUENCE</scope>
    <source>
        <strain evidence="2">XTW-4</strain>
    </source>
</reference>
<dbReference type="RefSeq" id="WP_289401166.1">
    <property type="nucleotide sequence ID" value="NZ_JAQIBC010000001.1"/>
</dbReference>
<evidence type="ECO:0000313" key="2">
    <source>
        <dbReference type="EMBL" id="MDM5263037.1"/>
    </source>
</evidence>
<proteinExistence type="predicted"/>
<dbReference type="Proteomes" id="UP001169066">
    <property type="component" value="Unassembled WGS sequence"/>
</dbReference>
<feature type="region of interest" description="Disordered" evidence="1">
    <location>
        <begin position="1"/>
        <end position="31"/>
    </location>
</feature>
<keyword evidence="3" id="KW-1185">Reference proteome</keyword>
<comment type="caution">
    <text evidence="2">The sequence shown here is derived from an EMBL/GenBank/DDBJ whole genome shotgun (WGS) entry which is preliminary data.</text>
</comment>
<accession>A0ABT7QPM6</accession>
<sequence>MPISKKNDNMKKYSEKKSYSEPQLKEIGRIKESTKGGSLSFQFDGFGFSSNQS</sequence>